<name>A0A1M5TKB5_9CLOT</name>
<sequence length="123" mass="14175">MHNDKDVVYMCKILVKYDLVISLIVVLLLYFTYPEYIFPVLIGIFVACINFGVNTLITTKVLKSNKFKNVPVIILSYYSRIIIIVGIAVLIYLSKTNYLFAFCSGFLLHFISIILYPFLNKCD</sequence>
<reference evidence="7 8" key="1">
    <citation type="submission" date="2016-11" db="EMBL/GenBank/DDBJ databases">
        <authorList>
            <person name="Jaros S."/>
            <person name="Januszkiewicz K."/>
            <person name="Wedrychowicz H."/>
        </authorList>
    </citation>
    <scope>NUCLEOTIDE SEQUENCE [LARGE SCALE GENOMIC DNA]</scope>
    <source>
        <strain evidence="7 8">DSM 8605</strain>
    </source>
</reference>
<dbReference type="InterPro" id="IPR005598">
    <property type="entry name" value="ATP_synth_I"/>
</dbReference>
<proteinExistence type="predicted"/>
<keyword evidence="4 6" id="KW-1133">Transmembrane helix</keyword>
<keyword evidence="8" id="KW-1185">Reference proteome</keyword>
<accession>A0A1M5TKB5</accession>
<evidence type="ECO:0000256" key="2">
    <source>
        <dbReference type="ARBA" id="ARBA00022475"/>
    </source>
</evidence>
<keyword evidence="5 6" id="KW-0472">Membrane</keyword>
<organism evidence="7 8">
    <name type="scientific">Clostridium grantii DSM 8605</name>
    <dbReference type="NCBI Taxonomy" id="1121316"/>
    <lineage>
        <taxon>Bacteria</taxon>
        <taxon>Bacillati</taxon>
        <taxon>Bacillota</taxon>
        <taxon>Clostridia</taxon>
        <taxon>Eubacteriales</taxon>
        <taxon>Clostridiaceae</taxon>
        <taxon>Clostridium</taxon>
    </lineage>
</organism>
<dbReference type="Proteomes" id="UP000184447">
    <property type="component" value="Unassembled WGS sequence"/>
</dbReference>
<dbReference type="RefSeq" id="WP_073337657.1">
    <property type="nucleotide sequence ID" value="NZ_FQXM01000006.1"/>
</dbReference>
<evidence type="ECO:0000256" key="6">
    <source>
        <dbReference type="SAM" id="Phobius"/>
    </source>
</evidence>
<comment type="subcellular location">
    <subcellularLocation>
        <location evidence="1">Cell membrane</location>
        <topology evidence="1">Multi-pass membrane protein</topology>
    </subcellularLocation>
</comment>
<keyword evidence="2" id="KW-1003">Cell membrane</keyword>
<feature type="transmembrane region" description="Helical" evidence="6">
    <location>
        <begin position="69"/>
        <end position="92"/>
    </location>
</feature>
<feature type="transmembrane region" description="Helical" evidence="6">
    <location>
        <begin position="7"/>
        <end position="30"/>
    </location>
</feature>
<evidence type="ECO:0000256" key="5">
    <source>
        <dbReference type="ARBA" id="ARBA00023136"/>
    </source>
</evidence>
<evidence type="ECO:0000313" key="8">
    <source>
        <dbReference type="Proteomes" id="UP000184447"/>
    </source>
</evidence>
<evidence type="ECO:0000313" key="7">
    <source>
        <dbReference type="EMBL" id="SHH50783.1"/>
    </source>
</evidence>
<dbReference type="Pfam" id="PF03899">
    <property type="entry name" value="ATP-synt_I"/>
    <property type="match status" value="1"/>
</dbReference>
<feature type="transmembrane region" description="Helical" evidence="6">
    <location>
        <begin position="36"/>
        <end position="57"/>
    </location>
</feature>
<dbReference type="AlphaFoldDB" id="A0A1M5TKB5"/>
<dbReference type="EMBL" id="FQXM01000006">
    <property type="protein sequence ID" value="SHH50783.1"/>
    <property type="molecule type" value="Genomic_DNA"/>
</dbReference>
<evidence type="ECO:0000256" key="4">
    <source>
        <dbReference type="ARBA" id="ARBA00022989"/>
    </source>
</evidence>
<protein>
    <submittedName>
        <fullName evidence="7">ATP synthase protein I</fullName>
    </submittedName>
</protein>
<evidence type="ECO:0000256" key="1">
    <source>
        <dbReference type="ARBA" id="ARBA00004651"/>
    </source>
</evidence>
<dbReference type="GO" id="GO:0005886">
    <property type="term" value="C:plasma membrane"/>
    <property type="evidence" value="ECO:0007669"/>
    <property type="project" value="UniProtKB-SubCell"/>
</dbReference>
<gene>
    <name evidence="7" type="ORF">SAMN02745207_01338</name>
</gene>
<feature type="transmembrane region" description="Helical" evidence="6">
    <location>
        <begin position="98"/>
        <end position="119"/>
    </location>
</feature>
<dbReference type="STRING" id="1121316.SAMN02745207_01338"/>
<keyword evidence="3 6" id="KW-0812">Transmembrane</keyword>
<evidence type="ECO:0000256" key="3">
    <source>
        <dbReference type="ARBA" id="ARBA00022692"/>
    </source>
</evidence>